<dbReference type="GO" id="GO:0006261">
    <property type="term" value="P:DNA-templated DNA replication"/>
    <property type="evidence" value="ECO:0007669"/>
    <property type="project" value="TreeGrafter"/>
</dbReference>
<feature type="region of interest" description="Disordered" evidence="3">
    <location>
        <begin position="126"/>
        <end position="276"/>
    </location>
</feature>
<dbReference type="GO" id="GO:0046982">
    <property type="term" value="F:protein heterodimerization activity"/>
    <property type="evidence" value="ECO:0007669"/>
    <property type="project" value="InterPro"/>
</dbReference>
<dbReference type="GO" id="GO:0008623">
    <property type="term" value="C:CHRAC"/>
    <property type="evidence" value="ECO:0007669"/>
    <property type="project" value="TreeGrafter"/>
</dbReference>
<dbReference type="PANTHER" id="PTHR10252:SF54">
    <property type="entry name" value="CHROMATIN ACCESSIBILITY COMPLEX PROTEIN 1"/>
    <property type="match status" value="1"/>
</dbReference>
<evidence type="ECO:0008006" key="6">
    <source>
        <dbReference type="Google" id="ProtNLM"/>
    </source>
</evidence>
<reference evidence="5" key="1">
    <citation type="submission" date="2023-07" db="EMBL/GenBank/DDBJ databases">
        <title>A draft genome of Kazachstania heterogenica Y-27499.</title>
        <authorList>
            <person name="Donic C."/>
            <person name="Kralova J.S."/>
            <person name="Fidel L."/>
            <person name="Ben-Dor S."/>
            <person name="Jung S."/>
        </authorList>
    </citation>
    <scope>NUCLEOTIDE SEQUENCE [LARGE SCALE GENOMIC DNA]</scope>
    <source>
        <strain evidence="5">Y27499</strain>
    </source>
</reference>
<feature type="compositionally biased region" description="Basic and acidic residues" evidence="3">
    <location>
        <begin position="213"/>
        <end position="232"/>
    </location>
</feature>
<dbReference type="Gene3D" id="1.10.20.10">
    <property type="entry name" value="Histone, subunit A"/>
    <property type="match status" value="1"/>
</dbReference>
<protein>
    <recommendedName>
        <fullName evidence="6">Transcription factor CBF/NF-Y/archaeal histone domain-containing protein</fullName>
    </recommendedName>
</protein>
<dbReference type="InterPro" id="IPR009072">
    <property type="entry name" value="Histone-fold"/>
</dbReference>
<dbReference type="AlphaFoldDB" id="A0AAN7W1W8"/>
<name>A0AAN7W1W8_9SACH</name>
<proteinExistence type="predicted"/>
<accession>A0AAN7W1W8</accession>
<sequence>MNNKDRQVTESNEKQILPRFPISKIKKIAKCDKEYIVTSNAAIVAISFATELFIQSLAEDGLSMSYLQQDKRSMKRNSKRMTNIVDNGSSVAMMKQVRLTLDDLIESVQRNEQFYFLEDVINRRNFNNDSKGSKKDNPGIIRSTETKHEKGNKPLGGNQSVLPFGKMETAISTLKNVDSNESGDDDQKEGNEEDVIDGVEEEEEEEEGTGEMILHDVDSEVELQREIEKMNTVEDIDDQIGEEEEDNGDHDDDTNEKVRSRERLVGREETTEEILD</sequence>
<evidence type="ECO:0000256" key="3">
    <source>
        <dbReference type="SAM" id="MobiDB-lite"/>
    </source>
</evidence>
<evidence type="ECO:0000256" key="2">
    <source>
        <dbReference type="ARBA" id="ARBA00023242"/>
    </source>
</evidence>
<evidence type="ECO:0000313" key="4">
    <source>
        <dbReference type="EMBL" id="KAK5779509.1"/>
    </source>
</evidence>
<comment type="caution">
    <text evidence="4">The sequence shown here is derived from an EMBL/GenBank/DDBJ whole genome shotgun (WGS) entry which is preliminary data.</text>
</comment>
<comment type="subcellular location">
    <subcellularLocation>
        <location evidence="1">Nucleus</location>
    </subcellularLocation>
</comment>
<keyword evidence="2" id="KW-0539">Nucleus</keyword>
<evidence type="ECO:0000313" key="5">
    <source>
        <dbReference type="Proteomes" id="UP001306508"/>
    </source>
</evidence>
<dbReference type="SUPFAM" id="SSF47113">
    <property type="entry name" value="Histone-fold"/>
    <property type="match status" value="1"/>
</dbReference>
<gene>
    <name evidence="4" type="ORF">RI543_003400</name>
</gene>
<dbReference type="PANTHER" id="PTHR10252">
    <property type="entry name" value="HISTONE-LIKE TRANSCRIPTION FACTOR CCAAT-RELATED"/>
    <property type="match status" value="1"/>
</dbReference>
<evidence type="ECO:0000256" key="1">
    <source>
        <dbReference type="ARBA" id="ARBA00004123"/>
    </source>
</evidence>
<feature type="compositionally biased region" description="Basic and acidic residues" evidence="3">
    <location>
        <begin position="255"/>
        <end position="269"/>
    </location>
</feature>
<feature type="compositionally biased region" description="Acidic residues" evidence="3">
    <location>
        <begin position="234"/>
        <end position="254"/>
    </location>
</feature>
<keyword evidence="5" id="KW-1185">Reference proteome</keyword>
<dbReference type="EMBL" id="JAWIZZ010000047">
    <property type="protein sequence ID" value="KAK5779509.1"/>
    <property type="molecule type" value="Genomic_DNA"/>
</dbReference>
<feature type="compositionally biased region" description="Polar residues" evidence="3">
    <location>
        <begin position="170"/>
        <end position="180"/>
    </location>
</feature>
<dbReference type="CDD" id="cd22929">
    <property type="entry name" value="HFD_POLE4-like"/>
    <property type="match status" value="1"/>
</dbReference>
<dbReference type="Proteomes" id="UP001306508">
    <property type="component" value="Unassembled WGS sequence"/>
</dbReference>
<feature type="compositionally biased region" description="Acidic residues" evidence="3">
    <location>
        <begin position="181"/>
        <end position="209"/>
    </location>
</feature>
<organism evidence="4 5">
    <name type="scientific">Arxiozyma heterogenica</name>
    <dbReference type="NCBI Taxonomy" id="278026"/>
    <lineage>
        <taxon>Eukaryota</taxon>
        <taxon>Fungi</taxon>
        <taxon>Dikarya</taxon>
        <taxon>Ascomycota</taxon>
        <taxon>Saccharomycotina</taxon>
        <taxon>Saccharomycetes</taxon>
        <taxon>Saccharomycetales</taxon>
        <taxon>Saccharomycetaceae</taxon>
        <taxon>Arxiozyma</taxon>
    </lineage>
</organism>
<dbReference type="InterPro" id="IPR050568">
    <property type="entry name" value="Transcr_DNA_Rep_Reg"/>
</dbReference>